<accession>A0A5S4EH53</accession>
<dbReference type="Proteomes" id="UP000306324">
    <property type="component" value="Unassembled WGS sequence"/>
</dbReference>
<dbReference type="Gene3D" id="3.90.550.10">
    <property type="entry name" value="Spore Coat Polysaccharide Biosynthesis Protein SpsA, Chain A"/>
    <property type="match status" value="1"/>
</dbReference>
<dbReference type="EMBL" id="SWAD01000184">
    <property type="protein sequence ID" value="TMQ74575.1"/>
    <property type="molecule type" value="Genomic_DNA"/>
</dbReference>
<dbReference type="InterPro" id="IPR029044">
    <property type="entry name" value="Nucleotide-diphossugar_trans"/>
</dbReference>
<reference evidence="2 3" key="1">
    <citation type="submission" date="2019-04" db="EMBL/GenBank/DDBJ databases">
        <title>A novel phosphate-accumulating bacterium identified in bioreactor for phosphate removal from wastewater.</title>
        <authorList>
            <person name="Kotlyarov R.Y."/>
            <person name="Beletsky A.V."/>
            <person name="Kallistova A.Y."/>
            <person name="Dorofeev A.G."/>
            <person name="Nikolaev Y.Y."/>
            <person name="Pimenov N.V."/>
            <person name="Ravin N.V."/>
            <person name="Mardanov A.V."/>
        </authorList>
    </citation>
    <scope>NUCLEOTIDE SEQUENCE [LARGE SCALE GENOMIC DNA]</scope>
    <source>
        <strain evidence="2 3">Bin19</strain>
    </source>
</reference>
<proteinExistence type="predicted"/>
<gene>
    <name evidence="2" type="ORF">ACCUM_4288</name>
</gene>
<feature type="domain" description="Glycosyltransferase 2-like" evidence="1">
    <location>
        <begin position="2"/>
        <end position="75"/>
    </location>
</feature>
<sequence>MRILRNVRLKGPAGGRNTGIQAAKGELVAFLDSDDAFLPGHLAEAWAAFQRFPELEVLFGRARYERDGLPEEYMGANFDRKLEIAQKTYSDESLSVFSPDFFAHLLEYGCWFNLSTVVMRAGAARERMEESLRIAEDYEFWVRLARHRRFGCLHGHQIRYTLHEGNISFEASETAEGNAPQLFRAYQMMLGYPGLTRAQRRLIEDRIATLFFEWAYRSKTHGLWLESASLHARSMRYGRIGANLVALAKLPLSLLASGIR</sequence>
<dbReference type="SUPFAM" id="SSF53448">
    <property type="entry name" value="Nucleotide-diphospho-sugar transferases"/>
    <property type="match status" value="1"/>
</dbReference>
<evidence type="ECO:0000313" key="2">
    <source>
        <dbReference type="EMBL" id="TMQ74575.1"/>
    </source>
</evidence>
<comment type="caution">
    <text evidence="2">The sequence shown here is derived from an EMBL/GenBank/DDBJ whole genome shotgun (WGS) entry which is preliminary data.</text>
</comment>
<dbReference type="InterPro" id="IPR050834">
    <property type="entry name" value="Glycosyltransf_2"/>
</dbReference>
<dbReference type="Pfam" id="PF00535">
    <property type="entry name" value="Glycos_transf_2"/>
    <property type="match status" value="1"/>
</dbReference>
<protein>
    <submittedName>
        <fullName evidence="2">Glycosyl transferase, group 2 family protein</fullName>
    </submittedName>
</protein>
<dbReference type="AlphaFoldDB" id="A0A5S4EH53"/>
<dbReference type="GO" id="GO:0016740">
    <property type="term" value="F:transferase activity"/>
    <property type="evidence" value="ECO:0007669"/>
    <property type="project" value="UniProtKB-KW"/>
</dbReference>
<evidence type="ECO:0000313" key="3">
    <source>
        <dbReference type="Proteomes" id="UP000306324"/>
    </source>
</evidence>
<dbReference type="PANTHER" id="PTHR43685">
    <property type="entry name" value="GLYCOSYLTRANSFERASE"/>
    <property type="match status" value="1"/>
</dbReference>
<dbReference type="PANTHER" id="PTHR43685:SF2">
    <property type="entry name" value="GLYCOSYLTRANSFERASE 2-LIKE DOMAIN-CONTAINING PROTEIN"/>
    <property type="match status" value="1"/>
</dbReference>
<dbReference type="InterPro" id="IPR001173">
    <property type="entry name" value="Glyco_trans_2-like"/>
</dbReference>
<keyword evidence="3" id="KW-1185">Reference proteome</keyword>
<organism evidence="2 3">
    <name type="scientific">Candidatus Accumulibacter phosphatis</name>
    <dbReference type="NCBI Taxonomy" id="327160"/>
    <lineage>
        <taxon>Bacteria</taxon>
        <taxon>Pseudomonadati</taxon>
        <taxon>Pseudomonadota</taxon>
        <taxon>Betaproteobacteria</taxon>
        <taxon>Candidatus Accumulibacter</taxon>
    </lineage>
</organism>
<evidence type="ECO:0000259" key="1">
    <source>
        <dbReference type="Pfam" id="PF00535"/>
    </source>
</evidence>
<name>A0A5S4EH53_9PROT</name>
<keyword evidence="2" id="KW-0808">Transferase</keyword>